<dbReference type="GO" id="GO:0005886">
    <property type="term" value="C:plasma membrane"/>
    <property type="evidence" value="ECO:0007669"/>
    <property type="project" value="UniProtKB-SubCell"/>
</dbReference>
<accession>A0A0M3T302</accession>
<protein>
    <recommendedName>
        <fullName evidence="9">Cell division protein FtsQ</fullName>
    </recommendedName>
</protein>
<dbReference type="PROSITE" id="PS51779">
    <property type="entry name" value="POTRA"/>
    <property type="match status" value="1"/>
</dbReference>
<organism evidence="11 12">
    <name type="scientific">Bartonella ancashensis</name>
    <dbReference type="NCBI Taxonomy" id="1318743"/>
    <lineage>
        <taxon>Bacteria</taxon>
        <taxon>Pseudomonadati</taxon>
        <taxon>Pseudomonadota</taxon>
        <taxon>Alphaproteobacteria</taxon>
        <taxon>Hyphomicrobiales</taxon>
        <taxon>Bartonellaceae</taxon>
        <taxon>Bartonella</taxon>
    </lineage>
</organism>
<evidence type="ECO:0000256" key="5">
    <source>
        <dbReference type="ARBA" id="ARBA00022692"/>
    </source>
</evidence>
<evidence type="ECO:0000256" key="1">
    <source>
        <dbReference type="ARBA" id="ARBA00004370"/>
    </source>
</evidence>
<keyword evidence="12" id="KW-1185">Reference proteome</keyword>
<proteinExistence type="inferred from homology"/>
<dbReference type="GO" id="GO:0032153">
    <property type="term" value="C:cell division site"/>
    <property type="evidence" value="ECO:0007669"/>
    <property type="project" value="UniProtKB-UniRule"/>
</dbReference>
<keyword evidence="4 9" id="KW-0132">Cell division</keyword>
<evidence type="ECO:0000256" key="9">
    <source>
        <dbReference type="HAMAP-Rule" id="MF_00911"/>
    </source>
</evidence>
<dbReference type="EMBL" id="CP010401">
    <property type="protein sequence ID" value="ALE03625.1"/>
    <property type="molecule type" value="Genomic_DNA"/>
</dbReference>
<dbReference type="Pfam" id="PF08478">
    <property type="entry name" value="POTRA_1"/>
    <property type="match status" value="1"/>
</dbReference>
<comment type="similarity">
    <text evidence="9">Belongs to the FtsQ/DivIB family. FtsQ subfamily.</text>
</comment>
<dbReference type="InterPro" id="IPR034746">
    <property type="entry name" value="POTRA"/>
</dbReference>
<sequence length="300" mass="33814">MYALSVDKARFLVSSGSFFRRLYRRLLGFLFKFVVDINVPRHLGSYAVISIFSISLLYGMEAGGHLRLLVKSIVSNFGFVITHVGLSGNKHMTEGDILRILKLNSRPPIISFDVKEARSSLEKEVWIRSANIQKIYPNQVRIAITEREPYAIWQHDGMIDIIDETGYVIAPLQENLVRNLPLVVGQGAQNAAKSFIQLLSAYPELQGRVGAYIRVGDRRWDVILDNGTRIMLPEKGTFERISHFVKQGVMKDLLSRDVLSIDLRLSDRITVALSDEALAQHHATVAKQERLLKSLKTGSV</sequence>
<evidence type="ECO:0000313" key="11">
    <source>
        <dbReference type="EMBL" id="ALE03625.1"/>
    </source>
</evidence>
<dbReference type="InterPro" id="IPR013685">
    <property type="entry name" value="POTRA_FtsQ_type"/>
</dbReference>
<keyword evidence="7 9" id="KW-0472">Membrane</keyword>
<dbReference type="OrthoDB" id="9783091at2"/>
<keyword evidence="2 9" id="KW-1003">Cell membrane</keyword>
<dbReference type="InterPro" id="IPR045335">
    <property type="entry name" value="FtsQ_C_sf"/>
</dbReference>
<dbReference type="RefSeq" id="WP_053944143.1">
    <property type="nucleotide sequence ID" value="NZ_CP010401.1"/>
</dbReference>
<reference evidence="11 12" key="1">
    <citation type="journal article" date="2015" name="Genome Announc.">
        <title>Complete Genome Sequence of Bartonella ancashensis Strain 20.00, Isolated from the Blood of a Patient with Verruga Peruana.</title>
        <authorList>
            <person name="Hang J."/>
            <person name="Mullins K.E."/>
            <person name="Clifford R.J."/>
            <person name="Onmus-Leone F."/>
            <person name="Yang Y."/>
            <person name="Jiang J."/>
            <person name="Leguia M."/>
            <person name="Kasper M.R."/>
            <person name="Maguina C."/>
            <person name="Lesho E.P."/>
            <person name="Jarman R.G."/>
            <person name="Richards A.L."/>
            <person name="Blazes D."/>
        </authorList>
    </citation>
    <scope>NUCLEOTIDE SEQUENCE [LARGE SCALE GENOMIC DNA]</scope>
    <source>
        <strain evidence="11 12">20.00</strain>
    </source>
</reference>
<dbReference type="PANTHER" id="PTHR35851">
    <property type="entry name" value="CELL DIVISION PROTEIN FTSQ"/>
    <property type="match status" value="1"/>
</dbReference>
<dbReference type="Pfam" id="PF03799">
    <property type="entry name" value="FtsQ_DivIB_C"/>
    <property type="match status" value="1"/>
</dbReference>
<evidence type="ECO:0000256" key="2">
    <source>
        <dbReference type="ARBA" id="ARBA00022475"/>
    </source>
</evidence>
<dbReference type="GO" id="GO:0043093">
    <property type="term" value="P:FtsZ-dependent cytokinesis"/>
    <property type="evidence" value="ECO:0007669"/>
    <property type="project" value="UniProtKB-UniRule"/>
</dbReference>
<dbReference type="Proteomes" id="UP000057213">
    <property type="component" value="Chromosome"/>
</dbReference>
<dbReference type="KEGG" id="banc:PU02_0811"/>
<keyword evidence="3 9" id="KW-0997">Cell inner membrane</keyword>
<dbReference type="STRING" id="1318743.PU02_0811"/>
<feature type="domain" description="POTRA" evidence="10">
    <location>
        <begin position="79"/>
        <end position="147"/>
    </location>
</feature>
<dbReference type="Gene3D" id="3.10.20.310">
    <property type="entry name" value="membrane protein fhac"/>
    <property type="match status" value="1"/>
</dbReference>
<dbReference type="PANTHER" id="PTHR35851:SF1">
    <property type="entry name" value="CELL DIVISION PROTEIN FTSQ"/>
    <property type="match status" value="1"/>
</dbReference>
<name>A0A0M3T302_9HYPH</name>
<evidence type="ECO:0000259" key="10">
    <source>
        <dbReference type="PROSITE" id="PS51779"/>
    </source>
</evidence>
<dbReference type="Gene3D" id="3.40.50.11690">
    <property type="entry name" value="Cell division protein FtsQ/DivIB"/>
    <property type="match status" value="1"/>
</dbReference>
<keyword evidence="8 9" id="KW-0131">Cell cycle</keyword>
<dbReference type="InterPro" id="IPR005548">
    <property type="entry name" value="Cell_div_FtsQ/DivIB_C"/>
</dbReference>
<gene>
    <name evidence="9" type="primary">ftsQ</name>
    <name evidence="11" type="ORF">PU02_0811</name>
</gene>
<dbReference type="GO" id="GO:0090529">
    <property type="term" value="P:cell septum assembly"/>
    <property type="evidence" value="ECO:0007669"/>
    <property type="project" value="InterPro"/>
</dbReference>
<evidence type="ECO:0000256" key="7">
    <source>
        <dbReference type="ARBA" id="ARBA00023136"/>
    </source>
</evidence>
<comment type="subcellular location">
    <subcellularLocation>
        <location evidence="9">Cell inner membrane</location>
        <topology evidence="9">Single-pass type II membrane protein</topology>
    </subcellularLocation>
    <subcellularLocation>
        <location evidence="1">Membrane</location>
    </subcellularLocation>
    <text evidence="9">Localizes to the division septum.</text>
</comment>
<evidence type="ECO:0000256" key="3">
    <source>
        <dbReference type="ARBA" id="ARBA00022519"/>
    </source>
</evidence>
<evidence type="ECO:0000256" key="4">
    <source>
        <dbReference type="ARBA" id="ARBA00022618"/>
    </source>
</evidence>
<evidence type="ECO:0000313" key="12">
    <source>
        <dbReference type="Proteomes" id="UP000057213"/>
    </source>
</evidence>
<evidence type="ECO:0000256" key="6">
    <source>
        <dbReference type="ARBA" id="ARBA00022989"/>
    </source>
</evidence>
<dbReference type="PATRIC" id="fig|1318743.3.peg.824"/>
<keyword evidence="5 9" id="KW-0812">Transmembrane</keyword>
<comment type="function">
    <text evidence="9">Essential cell division protein.</text>
</comment>
<evidence type="ECO:0000256" key="8">
    <source>
        <dbReference type="ARBA" id="ARBA00023306"/>
    </source>
</evidence>
<keyword evidence="6 9" id="KW-1133">Transmembrane helix</keyword>
<dbReference type="AlphaFoldDB" id="A0A0M3T302"/>
<dbReference type="HAMAP" id="MF_00911">
    <property type="entry name" value="FtsQ_subfam"/>
    <property type="match status" value="1"/>
</dbReference>
<dbReference type="InterPro" id="IPR026579">
    <property type="entry name" value="FtsQ"/>
</dbReference>